<dbReference type="EMBL" id="SGWQ01000010">
    <property type="protein sequence ID" value="RZS33857.1"/>
    <property type="molecule type" value="Genomic_DNA"/>
</dbReference>
<feature type="chain" id="PRO_5020394126" evidence="3">
    <location>
        <begin position="39"/>
        <end position="651"/>
    </location>
</feature>
<keyword evidence="3" id="KW-0732">Signal</keyword>
<feature type="region of interest" description="Disordered" evidence="2">
    <location>
        <begin position="397"/>
        <end position="440"/>
    </location>
</feature>
<evidence type="ECO:0000256" key="1">
    <source>
        <dbReference type="ARBA" id="ARBA00022801"/>
    </source>
</evidence>
<organism evidence="5 6">
    <name type="scientific">Herbihabitans rhizosphaerae</name>
    <dbReference type="NCBI Taxonomy" id="1872711"/>
    <lineage>
        <taxon>Bacteria</taxon>
        <taxon>Bacillati</taxon>
        <taxon>Actinomycetota</taxon>
        <taxon>Actinomycetes</taxon>
        <taxon>Pseudonocardiales</taxon>
        <taxon>Pseudonocardiaceae</taxon>
        <taxon>Herbihabitans</taxon>
    </lineage>
</organism>
<name>A0A4V2ERS2_9PSEU</name>
<feature type="domain" description="Xaa-Pro dipeptidyl-peptidase C-terminal" evidence="4">
    <location>
        <begin position="358"/>
        <end position="614"/>
    </location>
</feature>
<dbReference type="InterPro" id="IPR029058">
    <property type="entry name" value="AB_hydrolase_fold"/>
</dbReference>
<gene>
    <name evidence="5" type="ORF">EV193_1107</name>
</gene>
<keyword evidence="1" id="KW-0378">Hydrolase</keyword>
<dbReference type="InterPro" id="IPR000383">
    <property type="entry name" value="Xaa-Pro-like_dom"/>
</dbReference>
<dbReference type="NCBIfam" id="NF003780">
    <property type="entry name" value="PRK05371.1-1"/>
    <property type="match status" value="1"/>
</dbReference>
<proteinExistence type="predicted"/>
<accession>A0A4V2ERS2</accession>
<dbReference type="InterPro" id="IPR013736">
    <property type="entry name" value="Xaa-Pro_dipept_C"/>
</dbReference>
<evidence type="ECO:0000256" key="3">
    <source>
        <dbReference type="SAM" id="SignalP"/>
    </source>
</evidence>
<sequence>MRYVPVMRTSLRRRGPLVVLAAIALSLGLLAIPTTASAAPTQETAARPSQPVHAYADAVNETVWVDTGQPNPGGGTVRVAADIVRPKTDAATKVPVIMDASPYYHCCGRGNESQKKNYDQQGRPVGFPLFYDNYFVPRGYAVVLVDLSGSARSTGCSDVGGKFEVESAKKVIEWLNGKASGYSAPSGGTEMKADWSTGATGMIGKSWDGTIANGVASTGVEGLKTIVPIAAISSWYDYYRSAGVPTREDPPSGLASHVDNDAANRNCQQVYQEMDSGAPSNGDVTPVWTARNYVETAANVKASVFVVHGINDLNVKSGQFGQYWSALPAGTQRKIWLSQTGHVDPFDFRRKEWVDTLHRWFDKHLLGKSVDTGPGATIERTPDQWVDEPEWAANTVTPTKLHGTPGSQAGLGTLGTAAPAPGAAATVKDNQQQDHEAWAASPDRPAANRALFTTGALTEDVRVSGTTSITVTVTPNIKAARLTAVLVDYGPATTRDYTGDKEGIKDLSTRSSWGEDREGDSASYGDTAADTTQVDRDVISRGWADLGHYKSLSQREDLQPGKAYTMTFNLATTDRVIPKGHQLALIIGGTDAGWISGVPGSPELKFDLARSTVSLPLIGKLDGATAAPLVSTRGLPTPTSPRDLRAVERFR</sequence>
<dbReference type="SUPFAM" id="SSF53474">
    <property type="entry name" value="alpha/beta-Hydrolases"/>
    <property type="match status" value="1"/>
</dbReference>
<dbReference type="InterPro" id="IPR008979">
    <property type="entry name" value="Galactose-bd-like_sf"/>
</dbReference>
<dbReference type="InterPro" id="IPR005674">
    <property type="entry name" value="CocE/Ser_esterase"/>
</dbReference>
<dbReference type="SMART" id="SM00939">
    <property type="entry name" value="PepX_C"/>
    <property type="match status" value="1"/>
</dbReference>
<dbReference type="Gene3D" id="2.60.120.260">
    <property type="entry name" value="Galactose-binding domain-like"/>
    <property type="match status" value="1"/>
</dbReference>
<feature type="compositionally biased region" description="Basic and acidic residues" evidence="2">
    <location>
        <begin position="497"/>
        <end position="520"/>
    </location>
</feature>
<feature type="region of interest" description="Disordered" evidence="2">
    <location>
        <begin position="495"/>
        <end position="529"/>
    </location>
</feature>
<evidence type="ECO:0000256" key="2">
    <source>
        <dbReference type="SAM" id="MobiDB-lite"/>
    </source>
</evidence>
<evidence type="ECO:0000313" key="5">
    <source>
        <dbReference type="EMBL" id="RZS33857.1"/>
    </source>
</evidence>
<feature type="signal peptide" evidence="3">
    <location>
        <begin position="1"/>
        <end position="38"/>
    </location>
</feature>
<evidence type="ECO:0000313" key="6">
    <source>
        <dbReference type="Proteomes" id="UP000294257"/>
    </source>
</evidence>
<comment type="caution">
    <text evidence="5">The sequence shown here is derived from an EMBL/GenBank/DDBJ whole genome shotgun (WGS) entry which is preliminary data.</text>
</comment>
<dbReference type="Proteomes" id="UP000294257">
    <property type="component" value="Unassembled WGS sequence"/>
</dbReference>
<dbReference type="SUPFAM" id="SSF49785">
    <property type="entry name" value="Galactose-binding domain-like"/>
    <property type="match status" value="1"/>
</dbReference>
<evidence type="ECO:0000259" key="4">
    <source>
        <dbReference type="SMART" id="SM00939"/>
    </source>
</evidence>
<dbReference type="Pfam" id="PF02129">
    <property type="entry name" value="Peptidase_S15"/>
    <property type="match status" value="1"/>
</dbReference>
<reference evidence="5 6" key="1">
    <citation type="submission" date="2019-02" db="EMBL/GenBank/DDBJ databases">
        <title>Genomic Encyclopedia of Type Strains, Phase IV (KMG-IV): sequencing the most valuable type-strain genomes for metagenomic binning, comparative biology and taxonomic classification.</title>
        <authorList>
            <person name="Goeker M."/>
        </authorList>
    </citation>
    <scope>NUCLEOTIDE SEQUENCE [LARGE SCALE GENOMIC DNA]</scope>
    <source>
        <strain evidence="5 6">DSM 101727</strain>
    </source>
</reference>
<dbReference type="Gene3D" id="3.40.50.1820">
    <property type="entry name" value="alpha/beta hydrolase"/>
    <property type="match status" value="2"/>
</dbReference>
<dbReference type="GO" id="GO:0008239">
    <property type="term" value="F:dipeptidyl-peptidase activity"/>
    <property type="evidence" value="ECO:0007669"/>
    <property type="project" value="InterPro"/>
</dbReference>
<protein>
    <submittedName>
        <fullName evidence="5">X-Pro dipeptidyl-peptidase</fullName>
    </submittedName>
</protein>
<feature type="compositionally biased region" description="Low complexity" evidence="2">
    <location>
        <begin position="410"/>
        <end position="426"/>
    </location>
</feature>
<dbReference type="Pfam" id="PF08530">
    <property type="entry name" value="PepX_C"/>
    <property type="match status" value="1"/>
</dbReference>
<dbReference type="AlphaFoldDB" id="A0A4V2ERS2"/>
<dbReference type="NCBIfam" id="TIGR00976">
    <property type="entry name" value="CocE_NonD"/>
    <property type="match status" value="1"/>
</dbReference>
<keyword evidence="6" id="KW-1185">Reference proteome</keyword>